<feature type="region of interest" description="Disordered" evidence="1">
    <location>
        <begin position="268"/>
        <end position="289"/>
    </location>
</feature>
<dbReference type="EMBL" id="CAADIF010000002">
    <property type="protein sequence ID" value="VFR58370.1"/>
    <property type="molecule type" value="Genomic_DNA"/>
</dbReference>
<dbReference type="InterPro" id="IPR009228">
    <property type="entry name" value="Capsid_scaffold_GpO"/>
</dbReference>
<gene>
    <name evidence="2" type="ORF">ANK1_2786</name>
    <name evidence="3" type="ORF">ANK2_2787</name>
</gene>
<proteinExistence type="predicted"/>
<evidence type="ECO:0000256" key="1">
    <source>
        <dbReference type="SAM" id="MobiDB-lite"/>
    </source>
</evidence>
<name>A0A484S9B8_9ZZZZ</name>
<dbReference type="AlphaFoldDB" id="A0A484S9B8"/>
<sequence>MSKKFFRVAQEGQTTDGRVIERKWLQEIAETYDPKKYGARINLEHVRGLLPDSPFKAYGDVLAVKVEDNTEGKAELFAQLDPTADLIAFNKARQKVYTSIEIDPDFAGTGKCGLVGLAVTDSPASLGTDYLVFHATNKGEEAHPLAGRKQKPGNVFSSASLVAFDFAAEPAADVPDEITTKFMGMLRQAFGFLGGQTAPTAPVAPPTPPTALPAGLAGFATELRTALETFATAKDDQFKALRDAFDAFKKSAVSREEFDALHKQLDTTDRSFTHRPPATGGSGEIQTDC</sequence>
<protein>
    <submittedName>
        <fullName evidence="3">Phage capsid scaffolding protein</fullName>
    </submittedName>
</protein>
<organism evidence="3">
    <name type="scientific">plant metagenome</name>
    <dbReference type="NCBI Taxonomy" id="1297885"/>
    <lineage>
        <taxon>unclassified sequences</taxon>
        <taxon>metagenomes</taxon>
        <taxon>organismal metagenomes</taxon>
    </lineage>
</organism>
<evidence type="ECO:0000313" key="3">
    <source>
        <dbReference type="EMBL" id="VFR58370.1"/>
    </source>
</evidence>
<accession>A0A484S9B8</accession>
<reference evidence="3" key="1">
    <citation type="submission" date="2019-03" db="EMBL/GenBank/DDBJ databases">
        <authorList>
            <person name="Danneels B."/>
        </authorList>
    </citation>
    <scope>NUCLEOTIDE SEQUENCE</scope>
</reference>
<dbReference type="GO" id="GO:0019069">
    <property type="term" value="P:viral capsid assembly"/>
    <property type="evidence" value="ECO:0007669"/>
    <property type="project" value="InterPro"/>
</dbReference>
<dbReference type="EMBL" id="CAADIA010000013">
    <property type="protein sequence ID" value="VFR39579.1"/>
    <property type="molecule type" value="Genomic_DNA"/>
</dbReference>
<evidence type="ECO:0000313" key="2">
    <source>
        <dbReference type="EMBL" id="VFR39579.1"/>
    </source>
</evidence>
<dbReference type="Pfam" id="PF05929">
    <property type="entry name" value="Phage_GPO"/>
    <property type="match status" value="1"/>
</dbReference>